<comment type="caution">
    <text evidence="1">The sequence shown here is derived from an EMBL/GenBank/DDBJ whole genome shotgun (WGS) entry which is preliminary data.</text>
</comment>
<reference evidence="1" key="2">
    <citation type="journal article" date="2023" name="Plants (Basel)">
        <title>Annotation of the Turnera subulata (Passifloraceae) Draft Genome Reveals the S-Locus Evolved after the Divergence of Turneroideae from Passifloroideae in a Stepwise Manner.</title>
        <authorList>
            <person name="Henning P.M."/>
            <person name="Roalson E.H."/>
            <person name="Mir W."/>
            <person name="McCubbin A.G."/>
            <person name="Shore J.S."/>
        </authorList>
    </citation>
    <scope>NUCLEOTIDE SEQUENCE</scope>
    <source>
        <strain evidence="1">F60SS</strain>
    </source>
</reference>
<keyword evidence="2" id="KW-1185">Reference proteome</keyword>
<name>A0A9Q0FWM3_9ROSI</name>
<dbReference type="Proteomes" id="UP001141552">
    <property type="component" value="Unassembled WGS sequence"/>
</dbReference>
<dbReference type="AlphaFoldDB" id="A0A9Q0FWM3"/>
<evidence type="ECO:0000313" key="1">
    <source>
        <dbReference type="EMBL" id="KAJ4838961.1"/>
    </source>
</evidence>
<accession>A0A9Q0FWM3</accession>
<protein>
    <submittedName>
        <fullName evidence="1">Uncharacterized protein</fullName>
    </submittedName>
</protein>
<evidence type="ECO:0000313" key="2">
    <source>
        <dbReference type="Proteomes" id="UP001141552"/>
    </source>
</evidence>
<gene>
    <name evidence="1" type="ORF">Tsubulata_035039</name>
</gene>
<dbReference type="EMBL" id="JAKUCV010003424">
    <property type="protein sequence ID" value="KAJ4838961.1"/>
    <property type="molecule type" value="Genomic_DNA"/>
</dbReference>
<sequence>MVMKCQTLRCLELIGHRVPDSPSHVFAGITTLHLEKCLVGIVFDVLPLFPNLAHLCLINLTDFETDEDYEDFFFFEDRVGRISGPKLLSLRMETDIRYRPSTCHKVELSAPNLTVFRYKGLDELDDFSVIHLPSLQLAQTLLDADLPKHRKCSFSKLKSLKLLVDFSPSGLSIPPEIMMCLLSGTPHPESVDIELLESLDSISLDFDNPCGLVDW</sequence>
<reference evidence="1" key="1">
    <citation type="submission" date="2022-02" db="EMBL/GenBank/DDBJ databases">
        <authorList>
            <person name="Henning P.M."/>
            <person name="McCubbin A.G."/>
            <person name="Shore J.S."/>
        </authorList>
    </citation>
    <scope>NUCLEOTIDE SEQUENCE</scope>
    <source>
        <strain evidence="1">F60SS</strain>
        <tissue evidence="1">Leaves</tissue>
    </source>
</reference>
<proteinExistence type="predicted"/>
<organism evidence="1 2">
    <name type="scientific">Turnera subulata</name>
    <dbReference type="NCBI Taxonomy" id="218843"/>
    <lineage>
        <taxon>Eukaryota</taxon>
        <taxon>Viridiplantae</taxon>
        <taxon>Streptophyta</taxon>
        <taxon>Embryophyta</taxon>
        <taxon>Tracheophyta</taxon>
        <taxon>Spermatophyta</taxon>
        <taxon>Magnoliopsida</taxon>
        <taxon>eudicotyledons</taxon>
        <taxon>Gunneridae</taxon>
        <taxon>Pentapetalae</taxon>
        <taxon>rosids</taxon>
        <taxon>fabids</taxon>
        <taxon>Malpighiales</taxon>
        <taxon>Passifloraceae</taxon>
        <taxon>Turnera</taxon>
    </lineage>
</organism>